<feature type="repeat" description="ANK" evidence="2">
    <location>
        <begin position="853"/>
        <end position="886"/>
    </location>
</feature>
<dbReference type="Gene3D" id="1.25.40.20">
    <property type="entry name" value="Ankyrin repeat-containing domain"/>
    <property type="match status" value="3"/>
</dbReference>
<evidence type="ECO:0000313" key="5">
    <source>
        <dbReference type="EMBL" id="KAI3543649.1"/>
    </source>
</evidence>
<dbReference type="Pfam" id="PF22939">
    <property type="entry name" value="WHD_GPIID"/>
    <property type="match status" value="1"/>
</dbReference>
<dbReference type="AlphaFoldDB" id="A0A9Q0B1C2"/>
<dbReference type="InterPro" id="IPR027417">
    <property type="entry name" value="P-loop_NTPase"/>
</dbReference>
<dbReference type="Gene3D" id="3.40.50.300">
    <property type="entry name" value="P-loop containing nucleotide triphosphate hydrolases"/>
    <property type="match status" value="1"/>
</dbReference>
<dbReference type="PROSITE" id="PS50088">
    <property type="entry name" value="ANK_REPEAT"/>
    <property type="match status" value="5"/>
</dbReference>
<protein>
    <recommendedName>
        <fullName evidence="7">Ankyrin repeat protein</fullName>
    </recommendedName>
</protein>
<comment type="caution">
    <text evidence="5">The sequence shown here is derived from an EMBL/GenBank/DDBJ whole genome shotgun (WGS) entry which is preliminary data.</text>
</comment>
<evidence type="ECO:0000259" key="3">
    <source>
        <dbReference type="Pfam" id="PF22939"/>
    </source>
</evidence>
<keyword evidence="2" id="KW-0040">ANK repeat</keyword>
<feature type="domain" description="Nephrocystin 3-like N-terminal" evidence="4">
    <location>
        <begin position="204"/>
        <end position="365"/>
    </location>
</feature>
<dbReference type="Pfam" id="PF00023">
    <property type="entry name" value="Ank"/>
    <property type="match status" value="1"/>
</dbReference>
<keyword evidence="6" id="KW-1185">Reference proteome</keyword>
<evidence type="ECO:0000259" key="4">
    <source>
        <dbReference type="Pfam" id="PF24883"/>
    </source>
</evidence>
<reference evidence="5" key="1">
    <citation type="submission" date="2019-01" db="EMBL/GenBank/DDBJ databases">
        <title>Colletotrichum abscissum LGMF1257.</title>
        <authorList>
            <person name="Baroncelli R."/>
        </authorList>
    </citation>
    <scope>NUCLEOTIDE SEQUENCE</scope>
    <source>
        <strain evidence="5">Ca142</strain>
    </source>
</reference>
<dbReference type="Pfam" id="PF12796">
    <property type="entry name" value="Ank_2"/>
    <property type="match status" value="2"/>
</dbReference>
<evidence type="ECO:0008006" key="7">
    <source>
        <dbReference type="Google" id="ProtNLM"/>
    </source>
</evidence>
<evidence type="ECO:0000256" key="2">
    <source>
        <dbReference type="PROSITE-ProRule" id="PRU00023"/>
    </source>
</evidence>
<dbReference type="EMBL" id="SDAQ01000071">
    <property type="protein sequence ID" value="KAI3543649.1"/>
    <property type="molecule type" value="Genomic_DNA"/>
</dbReference>
<dbReference type="SUPFAM" id="SSF48403">
    <property type="entry name" value="Ankyrin repeat"/>
    <property type="match status" value="1"/>
</dbReference>
<feature type="repeat" description="ANK" evidence="2">
    <location>
        <begin position="921"/>
        <end position="954"/>
    </location>
</feature>
<dbReference type="SMART" id="SM00248">
    <property type="entry name" value="ANK"/>
    <property type="match status" value="9"/>
</dbReference>
<dbReference type="OrthoDB" id="5233699at2759"/>
<name>A0A9Q0B1C2_9PEZI</name>
<dbReference type="SUPFAM" id="SSF52540">
    <property type="entry name" value="P-loop containing nucleoside triphosphate hydrolases"/>
    <property type="match status" value="1"/>
</dbReference>
<feature type="repeat" description="ANK" evidence="2">
    <location>
        <begin position="716"/>
        <end position="749"/>
    </location>
</feature>
<dbReference type="Pfam" id="PF24883">
    <property type="entry name" value="NPHP3_N"/>
    <property type="match status" value="1"/>
</dbReference>
<dbReference type="Proteomes" id="UP001056436">
    <property type="component" value="Unassembled WGS sequence"/>
</dbReference>
<keyword evidence="1" id="KW-0677">Repeat</keyword>
<sequence length="1080" mass="120608">MADPFGIIGVIGVAGQIIKAGVKLGIDWKEAPSDVRSFLGELETLKTVLSETHTNIILNQEFKDAFEGRQSTVLSYLADGNSSSDPSTPGLISVCRIELEDLFTKLQKQSEGHRLGWDRLKGAFRSERTHAAVDDLQRRCRLLNSMTAIDNATLTATTLVQVKDARNEMRQQLQDENKAMILDWLTPMDFAAQQSDNIEIRYAGTGQWLLDCPEFQTWIQTENSTLFCPGLPGAGKTIIASVVVEYLHKRFSTDPTIGVAYVFCNFRRQHEQTIRDILASLLKQLCHALPTIPGEVQHLYKIQTRINTRPSKMELVNLIQTVASLFSKTFILIDALDEHQAPEGLLETISGIQKLSNMSLYATSRFIPSITQRFRDDQRLEIRASDGDVADYLNGNMGQLPTFVKRNTDLQTQIRSKIVTSVDGMFLLAKLHLQSLTGKRSPKAVKAALETLATGSSSYDTAYDEAFERIEGQLEDQSELAKDALSWIVCSKRPLQIVELQEALAVEQGMTELDAENRPEIEDVISACAGLLTIDEYSRVVRLVHYTTQEYFQRNKTNRLPGAEALVAAACVSYLSFDVFDAGQCKYRNELRDRIQDHPLYHYASVNWGYHVRESHHVQDEVMCFLEDQERLGASAQVLFGPNPRYFYEASRVTNNVARCPIIETSGLHVAAHFGLREVFSLVSNGNRSEQTHSLQGSSTRTCHWRKLEINAQNPEGETPLFVAVSKNFVDLTRDLLESHGAEVSKYTHGQTLLSVAVQMGHYDIVRYFVCCQLGQFDINEPDMHGSTPLLYAIAKNNQDIISLLLDVDGVAYNQRGPGGKTPLLLAVGLGQDFTVKILLERDEVEADSKDNEGRTPLSHAASNGDLSILGRLLETDRVEPDSRDDAGRSPLSYAAGKGDLEIVRCLLRTGKVDADSRDRDGRTPLFYAAMASNKEAVRNFLETKRVDVNTLDVFHQSILLGMWPSYRLWEGPQFRTAETHAALMDTTELLIELGGADPNVRDNRGRTLLWKALFHGHVELAEYLVKTGRIDGPSNFKDIAGRTPMDAFANELDNEGLAMKSALVEICDGLERLRVKSND</sequence>
<dbReference type="InterPro" id="IPR002110">
    <property type="entry name" value="Ankyrin_rpt"/>
</dbReference>
<feature type="domain" description="GPI inositol-deacylase winged helix" evidence="3">
    <location>
        <begin position="478"/>
        <end position="555"/>
    </location>
</feature>
<evidence type="ECO:0000256" key="1">
    <source>
        <dbReference type="ARBA" id="ARBA00022737"/>
    </source>
</evidence>
<feature type="repeat" description="ANK" evidence="2">
    <location>
        <begin position="887"/>
        <end position="911"/>
    </location>
</feature>
<proteinExistence type="predicted"/>
<dbReference type="InterPro" id="IPR054471">
    <property type="entry name" value="GPIID_WHD"/>
</dbReference>
<dbReference type="InterPro" id="IPR036770">
    <property type="entry name" value="Ankyrin_rpt-contain_sf"/>
</dbReference>
<dbReference type="PROSITE" id="PS50297">
    <property type="entry name" value="ANK_REP_REGION"/>
    <property type="match status" value="2"/>
</dbReference>
<dbReference type="PANTHER" id="PTHR10039:SF15">
    <property type="entry name" value="NACHT DOMAIN-CONTAINING PROTEIN"/>
    <property type="match status" value="1"/>
</dbReference>
<dbReference type="PANTHER" id="PTHR10039">
    <property type="entry name" value="AMELOGENIN"/>
    <property type="match status" value="1"/>
</dbReference>
<feature type="repeat" description="ANK" evidence="2">
    <location>
        <begin position="785"/>
        <end position="807"/>
    </location>
</feature>
<dbReference type="Pfam" id="PF13637">
    <property type="entry name" value="Ank_4"/>
    <property type="match status" value="1"/>
</dbReference>
<evidence type="ECO:0000313" key="6">
    <source>
        <dbReference type="Proteomes" id="UP001056436"/>
    </source>
</evidence>
<accession>A0A9Q0B1C2</accession>
<gene>
    <name evidence="5" type="ORF">CABS02_09972</name>
</gene>
<dbReference type="InterPro" id="IPR056884">
    <property type="entry name" value="NPHP3-like_N"/>
</dbReference>
<organism evidence="5 6">
    <name type="scientific">Colletotrichum abscissum</name>
    <dbReference type="NCBI Taxonomy" id="1671311"/>
    <lineage>
        <taxon>Eukaryota</taxon>
        <taxon>Fungi</taxon>
        <taxon>Dikarya</taxon>
        <taxon>Ascomycota</taxon>
        <taxon>Pezizomycotina</taxon>
        <taxon>Sordariomycetes</taxon>
        <taxon>Hypocreomycetidae</taxon>
        <taxon>Glomerellales</taxon>
        <taxon>Glomerellaceae</taxon>
        <taxon>Colletotrichum</taxon>
        <taxon>Colletotrichum acutatum species complex</taxon>
    </lineage>
</organism>